<name>A0A835LTZ6_9MAGN</name>
<accession>A0A835LTZ6</accession>
<sequence>MPFTIASTFDLLKSLGIKDSESLESKTITIGLEEVLRLLKYSFLSKEPCTNVFLEQRDLPSGILLKGIEAFNSTVLKSEISNFKTISMKVMSRRSNRKTLYAEAGLKVESFMKSAEHKAMLLSPELSVHYDCEGHTLGIAEGSNSYFFNYVPRQYPFFRLTTNSPDPSVKASDKDPYSANIHLVNPRYPVSGSSKAEGFVKGPEEFMVPFDDLEERVVSIGQEESLFCYAGSKNIGSVSDDE</sequence>
<comment type="caution">
    <text evidence="1">The sequence shown here is derived from an EMBL/GenBank/DDBJ whole genome shotgun (WGS) entry which is preliminary data.</text>
</comment>
<protein>
    <submittedName>
        <fullName evidence="1">Uncharacterized protein</fullName>
    </submittedName>
</protein>
<evidence type="ECO:0000313" key="1">
    <source>
        <dbReference type="EMBL" id="KAF9603264.1"/>
    </source>
</evidence>
<dbReference type="Proteomes" id="UP000631114">
    <property type="component" value="Unassembled WGS sequence"/>
</dbReference>
<dbReference type="Pfam" id="PF05056">
    <property type="entry name" value="DUF674"/>
    <property type="match status" value="1"/>
</dbReference>
<gene>
    <name evidence="1" type="ORF">IFM89_034597</name>
</gene>
<dbReference type="InterPro" id="IPR007750">
    <property type="entry name" value="DUF674"/>
</dbReference>
<evidence type="ECO:0000313" key="2">
    <source>
        <dbReference type="Proteomes" id="UP000631114"/>
    </source>
</evidence>
<reference evidence="1 2" key="1">
    <citation type="submission" date="2020-10" db="EMBL/GenBank/DDBJ databases">
        <title>The Coptis chinensis genome and diversification of protoberbering-type alkaloids.</title>
        <authorList>
            <person name="Wang B."/>
            <person name="Shu S."/>
            <person name="Song C."/>
            <person name="Liu Y."/>
        </authorList>
    </citation>
    <scope>NUCLEOTIDE SEQUENCE [LARGE SCALE GENOMIC DNA]</scope>
    <source>
        <strain evidence="1">HL-2020</strain>
        <tissue evidence="1">Leaf</tissue>
    </source>
</reference>
<dbReference type="EMBL" id="JADFTS010000006">
    <property type="protein sequence ID" value="KAF9603264.1"/>
    <property type="molecule type" value="Genomic_DNA"/>
</dbReference>
<dbReference type="PANTHER" id="PTHR33103:SF19">
    <property type="entry name" value="OS09G0544700 PROTEIN"/>
    <property type="match status" value="1"/>
</dbReference>
<dbReference type="OrthoDB" id="1099638at2759"/>
<dbReference type="AlphaFoldDB" id="A0A835LTZ6"/>
<organism evidence="1 2">
    <name type="scientific">Coptis chinensis</name>
    <dbReference type="NCBI Taxonomy" id="261450"/>
    <lineage>
        <taxon>Eukaryota</taxon>
        <taxon>Viridiplantae</taxon>
        <taxon>Streptophyta</taxon>
        <taxon>Embryophyta</taxon>
        <taxon>Tracheophyta</taxon>
        <taxon>Spermatophyta</taxon>
        <taxon>Magnoliopsida</taxon>
        <taxon>Ranunculales</taxon>
        <taxon>Ranunculaceae</taxon>
        <taxon>Coptidoideae</taxon>
        <taxon>Coptis</taxon>
    </lineage>
</organism>
<keyword evidence="2" id="KW-1185">Reference proteome</keyword>
<dbReference type="PANTHER" id="PTHR33103">
    <property type="entry name" value="OS01G0153900 PROTEIN"/>
    <property type="match status" value="1"/>
</dbReference>
<proteinExistence type="predicted"/>